<protein>
    <submittedName>
        <fullName evidence="2">Uncharacterized protein</fullName>
    </submittedName>
</protein>
<feature type="region of interest" description="Disordered" evidence="1">
    <location>
        <begin position="1"/>
        <end position="109"/>
    </location>
</feature>
<sequence length="629" mass="70276">MAQRRVDTQKKAKCQKEEVKLPVLSPPSPSKVKDIPMPSKPAPTPNGAKIAKAPPPKSPSKPTARSTPTKLTAPVKTQPAQSSTSQTAVNKTPEESSGPDASAVPATDTSNATLVVKSSQLEAEGSSISTEEPPPEHVDVDTDVISAAEVAAAAEEAERLRQLNGTGMVKLIYESYDELFPIEGGSTTQANIDEVYCLSFVMPNCLVRISKHPNPERFQREEAGVFDSLVREDPRGTYHDLVKDETYYVVVEQEADQLRRDQEATRALWGGELQKQKADKDDDRGFESCSCIYGNPYEEQVEGILKRRKHRLHQSTPREWQQARFFEMELPLHAVVTALDHDDDTMDESFELLGGFYALYPDSTALLDHQRRPPLYYALEQRWGLEKLSWLVDKSLGVVLEKDSDGLALVAHAIVNKCPEELVIRLAVAAAARCIIAVEELLDGQHFKSARRFCHRALVDFFPGVPKFPHARCREILSGRRQNGEGQTRVAATAIREIWTQFIDTWGHFGAPLLQRDLPKALCPVIDSFVEVSLVAKGEPLTYQWFMQLEVNRRGRVVSTWMLVRVVDDRVPPDPTLNFVVDRALLTTQDYTLRCLKASAGGWTRTELKLPFRVVLILNQGCGCVMEKR</sequence>
<proteinExistence type="predicted"/>
<comment type="caution">
    <text evidence="2">The sequence shown here is derived from an EMBL/GenBank/DDBJ whole genome shotgun (WGS) entry which is preliminary data.</text>
</comment>
<dbReference type="AlphaFoldDB" id="A0A6G0NVL4"/>
<evidence type="ECO:0000256" key="1">
    <source>
        <dbReference type="SAM" id="MobiDB-lite"/>
    </source>
</evidence>
<evidence type="ECO:0000313" key="2">
    <source>
        <dbReference type="EMBL" id="KAE9224075.1"/>
    </source>
</evidence>
<evidence type="ECO:0000313" key="3">
    <source>
        <dbReference type="Proteomes" id="UP000476176"/>
    </source>
</evidence>
<feature type="compositionally biased region" description="Basic and acidic residues" evidence="1">
    <location>
        <begin position="1"/>
        <end position="20"/>
    </location>
</feature>
<feature type="compositionally biased region" description="Polar residues" evidence="1">
    <location>
        <begin position="78"/>
        <end position="90"/>
    </location>
</feature>
<name>A0A6G0NVL4_9STRA</name>
<dbReference type="EMBL" id="QXGC01000701">
    <property type="protein sequence ID" value="KAE9224075.1"/>
    <property type="molecule type" value="Genomic_DNA"/>
</dbReference>
<gene>
    <name evidence="2" type="ORF">PF004_g12323</name>
</gene>
<reference evidence="2 3" key="1">
    <citation type="submission" date="2018-09" db="EMBL/GenBank/DDBJ databases">
        <title>Genomic investigation of the strawberry pathogen Phytophthora fragariae indicates pathogenicity is determined by transcriptional variation in three key races.</title>
        <authorList>
            <person name="Adams T.M."/>
            <person name="Armitage A.D."/>
            <person name="Sobczyk M.K."/>
            <person name="Bates H.J."/>
            <person name="Dunwell J.M."/>
            <person name="Nellist C.F."/>
            <person name="Harrison R.J."/>
        </authorList>
    </citation>
    <scope>NUCLEOTIDE SEQUENCE [LARGE SCALE GENOMIC DNA]</scope>
    <source>
        <strain evidence="2 3">BC-23</strain>
    </source>
</reference>
<dbReference type="Proteomes" id="UP000476176">
    <property type="component" value="Unassembled WGS sequence"/>
</dbReference>
<accession>A0A6G0NVL4</accession>
<feature type="compositionally biased region" description="Low complexity" evidence="1">
    <location>
        <begin position="60"/>
        <end position="70"/>
    </location>
</feature>
<organism evidence="2 3">
    <name type="scientific">Phytophthora fragariae</name>
    <dbReference type="NCBI Taxonomy" id="53985"/>
    <lineage>
        <taxon>Eukaryota</taxon>
        <taxon>Sar</taxon>
        <taxon>Stramenopiles</taxon>
        <taxon>Oomycota</taxon>
        <taxon>Peronosporomycetes</taxon>
        <taxon>Peronosporales</taxon>
        <taxon>Peronosporaceae</taxon>
        <taxon>Phytophthora</taxon>
    </lineage>
</organism>